<comment type="caution">
    <text evidence="3">The sequence shown here is derived from an EMBL/GenBank/DDBJ whole genome shotgun (WGS) entry which is preliminary data.</text>
</comment>
<dbReference type="Proteomes" id="UP001470230">
    <property type="component" value="Unassembled WGS sequence"/>
</dbReference>
<sequence>MRQQEIAYFNQNLEKNQYNYSVRIQQASQEVDKYKREIEIIEMQLNSMISRILMTKRTGNFQKREVENLNTHWGISRTNDSTLPQLNLKKQSRLNSSNVSFKPSSPLSKKENNEMRYPVSEPQIGNSLEAYNRRNRAYFSNSNHLNNKDDQCNYSNFHCNDLHDDVYYYDDKSHDNDIHENKKNYQSDVISKNDGINTDTKLNTSENIKVDKIEIQTSRKCINIKQTDEMTKTDKKISEMQAALDEAEDYLNEIDEIISDNFEDKNYSDDETP</sequence>
<feature type="compositionally biased region" description="Polar residues" evidence="2">
    <location>
        <begin position="93"/>
        <end position="107"/>
    </location>
</feature>
<dbReference type="EMBL" id="JAPFFF010000017">
    <property type="protein sequence ID" value="KAK8863867.1"/>
    <property type="molecule type" value="Genomic_DNA"/>
</dbReference>
<evidence type="ECO:0000256" key="1">
    <source>
        <dbReference type="SAM" id="Coils"/>
    </source>
</evidence>
<evidence type="ECO:0000256" key="2">
    <source>
        <dbReference type="SAM" id="MobiDB-lite"/>
    </source>
</evidence>
<evidence type="ECO:0000313" key="4">
    <source>
        <dbReference type="Proteomes" id="UP001470230"/>
    </source>
</evidence>
<proteinExistence type="predicted"/>
<keyword evidence="1" id="KW-0175">Coiled coil</keyword>
<protein>
    <submittedName>
        <fullName evidence="3">Uncharacterized protein</fullName>
    </submittedName>
</protein>
<reference evidence="3 4" key="1">
    <citation type="submission" date="2024-04" db="EMBL/GenBank/DDBJ databases">
        <title>Tritrichomonas musculus Genome.</title>
        <authorList>
            <person name="Alves-Ferreira E."/>
            <person name="Grigg M."/>
            <person name="Lorenzi H."/>
            <person name="Galac M."/>
        </authorList>
    </citation>
    <scope>NUCLEOTIDE SEQUENCE [LARGE SCALE GENOMIC DNA]</scope>
    <source>
        <strain evidence="3 4">EAF2021</strain>
    </source>
</reference>
<name>A0ABR2IJM2_9EUKA</name>
<accession>A0ABR2IJM2</accession>
<organism evidence="3 4">
    <name type="scientific">Tritrichomonas musculus</name>
    <dbReference type="NCBI Taxonomy" id="1915356"/>
    <lineage>
        <taxon>Eukaryota</taxon>
        <taxon>Metamonada</taxon>
        <taxon>Parabasalia</taxon>
        <taxon>Tritrichomonadida</taxon>
        <taxon>Tritrichomonadidae</taxon>
        <taxon>Tritrichomonas</taxon>
    </lineage>
</organism>
<gene>
    <name evidence="3" type="ORF">M9Y10_011558</name>
</gene>
<feature type="region of interest" description="Disordered" evidence="2">
    <location>
        <begin position="93"/>
        <end position="115"/>
    </location>
</feature>
<feature type="coiled-coil region" evidence="1">
    <location>
        <begin position="24"/>
        <end position="51"/>
    </location>
</feature>
<keyword evidence="4" id="KW-1185">Reference proteome</keyword>
<evidence type="ECO:0000313" key="3">
    <source>
        <dbReference type="EMBL" id="KAK8863867.1"/>
    </source>
</evidence>